<evidence type="ECO:0000313" key="1">
    <source>
        <dbReference type="EMBL" id="RRT61963.1"/>
    </source>
</evidence>
<name>A0A426ZDD0_ENSVE</name>
<dbReference type="Proteomes" id="UP000287651">
    <property type="component" value="Unassembled WGS sequence"/>
</dbReference>
<reference evidence="1 2" key="1">
    <citation type="journal article" date="2014" name="Agronomy (Basel)">
        <title>A Draft Genome Sequence for Ensete ventricosum, the Drought-Tolerant Tree Against Hunger.</title>
        <authorList>
            <person name="Harrison J."/>
            <person name="Moore K.A."/>
            <person name="Paszkiewicz K."/>
            <person name="Jones T."/>
            <person name="Grant M."/>
            <person name="Ambacheew D."/>
            <person name="Muzemil S."/>
            <person name="Studholme D.J."/>
        </authorList>
    </citation>
    <scope>NUCLEOTIDE SEQUENCE [LARGE SCALE GENOMIC DNA]</scope>
</reference>
<dbReference type="OrthoDB" id="503863at2759"/>
<dbReference type="EMBL" id="AMZH03007176">
    <property type="protein sequence ID" value="RRT61963.1"/>
    <property type="molecule type" value="Genomic_DNA"/>
</dbReference>
<protein>
    <recommendedName>
        <fullName evidence="3">Fiber protein Fb15</fullName>
    </recommendedName>
</protein>
<dbReference type="PANTHER" id="PTHR36059">
    <property type="entry name" value="OS02G0175800 PROTEIN"/>
    <property type="match status" value="1"/>
</dbReference>
<sequence length="91" mass="10552">MALRAFYNEIKGLKVRELPAYLKPRLTSENIKKSWDQAADRYIEKYIETSSSMPLYHVCIGGMIFSYLIVLPHERRHLEHQQQLAAGGGHH</sequence>
<gene>
    <name evidence="1" type="ORF">B296_00043786</name>
</gene>
<dbReference type="PANTHER" id="PTHR36059:SF2">
    <property type="entry name" value="OS02G0175800 PROTEIN"/>
    <property type="match status" value="1"/>
</dbReference>
<accession>A0A426ZDD0</accession>
<organism evidence="1 2">
    <name type="scientific">Ensete ventricosum</name>
    <name type="common">Abyssinian banana</name>
    <name type="synonym">Musa ensete</name>
    <dbReference type="NCBI Taxonomy" id="4639"/>
    <lineage>
        <taxon>Eukaryota</taxon>
        <taxon>Viridiplantae</taxon>
        <taxon>Streptophyta</taxon>
        <taxon>Embryophyta</taxon>
        <taxon>Tracheophyta</taxon>
        <taxon>Spermatophyta</taxon>
        <taxon>Magnoliopsida</taxon>
        <taxon>Liliopsida</taxon>
        <taxon>Zingiberales</taxon>
        <taxon>Musaceae</taxon>
        <taxon>Ensete</taxon>
    </lineage>
</organism>
<comment type="caution">
    <text evidence="1">The sequence shown here is derived from an EMBL/GenBank/DDBJ whole genome shotgun (WGS) entry which is preliminary data.</text>
</comment>
<evidence type="ECO:0008006" key="3">
    <source>
        <dbReference type="Google" id="ProtNLM"/>
    </source>
</evidence>
<proteinExistence type="predicted"/>
<evidence type="ECO:0000313" key="2">
    <source>
        <dbReference type="Proteomes" id="UP000287651"/>
    </source>
</evidence>